<keyword evidence="3" id="KW-0328">Glycosyltransferase</keyword>
<keyword evidence="7" id="KW-1185">Reference proteome</keyword>
<comment type="similarity">
    <text evidence="2">In the C-terminal section; belongs to the trehalose phosphatase family.</text>
</comment>
<dbReference type="EMBL" id="BLLK01000045">
    <property type="protein sequence ID" value="GFH51972.1"/>
    <property type="molecule type" value="Genomic_DNA"/>
</dbReference>
<dbReference type="SUPFAM" id="SSF56784">
    <property type="entry name" value="HAD-like"/>
    <property type="match status" value="1"/>
</dbReference>
<keyword evidence="4" id="KW-0808">Transferase</keyword>
<organism evidence="6 7">
    <name type="scientific">Chaetoceros tenuissimus</name>
    <dbReference type="NCBI Taxonomy" id="426638"/>
    <lineage>
        <taxon>Eukaryota</taxon>
        <taxon>Sar</taxon>
        <taxon>Stramenopiles</taxon>
        <taxon>Ochrophyta</taxon>
        <taxon>Bacillariophyta</taxon>
        <taxon>Coscinodiscophyceae</taxon>
        <taxon>Chaetocerotophycidae</taxon>
        <taxon>Chaetocerotales</taxon>
        <taxon>Chaetocerotaceae</taxon>
        <taxon>Chaetoceros</taxon>
    </lineage>
</organism>
<dbReference type="PANTHER" id="PTHR10788:SF94">
    <property type="entry name" value="ALPHA,ALPHA-TREHALOSE-PHOSPHATE SYNTHASE [UDP-FORMING] 5"/>
    <property type="match status" value="1"/>
</dbReference>
<evidence type="ECO:0000256" key="1">
    <source>
        <dbReference type="ARBA" id="ARBA00005409"/>
    </source>
</evidence>
<dbReference type="InterPro" id="IPR006379">
    <property type="entry name" value="HAD-SF_hydro_IIB"/>
</dbReference>
<feature type="compositionally biased region" description="Polar residues" evidence="5">
    <location>
        <begin position="99"/>
        <end position="111"/>
    </location>
</feature>
<dbReference type="GO" id="GO:0016757">
    <property type="term" value="F:glycosyltransferase activity"/>
    <property type="evidence" value="ECO:0007669"/>
    <property type="project" value="UniProtKB-KW"/>
</dbReference>
<accession>A0AAD3CTK0</accession>
<dbReference type="Pfam" id="PF00982">
    <property type="entry name" value="Glyco_transf_20"/>
    <property type="match status" value="2"/>
</dbReference>
<dbReference type="Proteomes" id="UP001054902">
    <property type="component" value="Unassembled WGS sequence"/>
</dbReference>
<dbReference type="InterPro" id="IPR001830">
    <property type="entry name" value="Glyco_trans_20"/>
</dbReference>
<evidence type="ECO:0000256" key="5">
    <source>
        <dbReference type="SAM" id="MobiDB-lite"/>
    </source>
</evidence>
<sequence length="1231" mass="136929">MTGQGISSISGIAKVTFRVRCETLGYGESVFLYPNNQTTRPIPLYTTTSNYPWFEARSPTAISIPVGHKVNTSSEFDYSYRYGIHRAGVFHRWEGLSDGPSNTDTEMVTSDQESKQESVDSHVLPLRLLAVGEEYTVNDVLGVTTGHPNIDHIRVPHSSLYGEMTSLHSNSRSSGMGLNSSRRNLSMDAADAAGKKKKVGFAPEPPAYHATNGSKASMKKTSVHLDSTDGLIVASAFLPVHLHRSEDGEWSADWDYEALLSMQTHLRVTRIGVVKWRGWHGNVGKDGSPEQGVPTEERPKVEACLRAFNCVPVWVEPGLFGEMYNGFCKGVLWPVLHNVTSVYSTRPDGGGGVPKSGAEDANSKFQSPAPGSPDSMGVAETLNSVSNRFSEYSNDAVSMGTIHGDGGKEASLWAAYTAVNRKFAETIVQCFNEGDLVWIHGFHLLILPSFLTRRLPMAKVGIFLHTPFPSSEIFRTLWCREDILRGMLNADQVGFHLFEYARHFLTCSRRLLGLKYGMVPDESGGHNLAIETNGRHVAVTSIHAGIEPPILSQVLTHPSTVERAASIRKQFEGKIIFCAIDRMESLKGIPLKMLGLERFLNKCPEWIGKMVLVQVGISAFERADDYVRTKHEILSIVSRINKTWPGTIQFQECSEAEMRLPQRMALMRAADVVMVTPIRDGLNLIPLEFTVTHQDALTKEGKADGRKRGLCILSEFSSSTRVMRGAIHVNPWKISELANAFHTALNISEDERIRRLRTASEFVTRVTTQRWAMAVLLDLKAVHKNADVQKYSGAGLGLGYRILGMDRDFNSLDIGAVSKAYKKARSRLIFMDYGGTIVSNDNLDNLSRFQVATKSRKYSVPTPEMIGTLKELCADKRNIVFVVSGKERHSLSETLGDIDNLGLVAEHGFFVSWPTSNTVTKRLWDTLVPDQDKSWRNIAITIMEVYTSRTHGSYIEETEMKVLWQYRDADPEFGYLQARELEDHLSNVLRSYAVDILHGGVEEGGFVEVRPKGVNKGVVSTHILKNVKKISTRDKVDFILALGDDHCDEPMLSVMRQVGRRAVDAKRARNHEASLPPMPASVTLVDVSSCDPYVSSNLSTFTCTVGKKPSAAANYLHDVDEVQEFLDTLVKMSTRDHQFYSSIDLRGLDSGVNANRMPTVQSSVFGKTMNFDQQNNMFRNQQTISSGVTRSMSMGNFHMSDFKRDDAKVSSNLSEFLTPLEDEEDEDAVFF</sequence>
<comment type="caution">
    <text evidence="6">The sequence shown here is derived from an EMBL/GenBank/DDBJ whole genome shotgun (WGS) entry which is preliminary data.</text>
</comment>
<dbReference type="InterPro" id="IPR003337">
    <property type="entry name" value="Trehalose_PPase"/>
</dbReference>
<dbReference type="CDD" id="cd03788">
    <property type="entry name" value="GT20_TPS"/>
    <property type="match status" value="1"/>
</dbReference>
<evidence type="ECO:0000256" key="4">
    <source>
        <dbReference type="ARBA" id="ARBA00022679"/>
    </source>
</evidence>
<gene>
    <name evidence="6" type="ORF">CTEN210_08448</name>
</gene>
<dbReference type="NCBIfam" id="TIGR01484">
    <property type="entry name" value="HAD-SF-IIB"/>
    <property type="match status" value="1"/>
</dbReference>
<evidence type="ECO:0000313" key="7">
    <source>
        <dbReference type="Proteomes" id="UP001054902"/>
    </source>
</evidence>
<dbReference type="InterPro" id="IPR023214">
    <property type="entry name" value="HAD_sf"/>
</dbReference>
<comment type="similarity">
    <text evidence="1">In the N-terminal section; belongs to the glycosyltransferase 20 family.</text>
</comment>
<dbReference type="Gene3D" id="3.40.50.2000">
    <property type="entry name" value="Glycogen Phosphorylase B"/>
    <property type="match status" value="2"/>
</dbReference>
<dbReference type="GO" id="GO:0005992">
    <property type="term" value="P:trehalose biosynthetic process"/>
    <property type="evidence" value="ECO:0007669"/>
    <property type="project" value="InterPro"/>
</dbReference>
<dbReference type="FunFam" id="3.40.50.2000:FF:000010">
    <property type="entry name" value="Alpha,alpha-trehalose-phosphate synthase"/>
    <property type="match status" value="1"/>
</dbReference>
<dbReference type="NCBIfam" id="TIGR00685">
    <property type="entry name" value="T6PP"/>
    <property type="match status" value="1"/>
</dbReference>
<evidence type="ECO:0000313" key="6">
    <source>
        <dbReference type="EMBL" id="GFH51972.1"/>
    </source>
</evidence>
<dbReference type="GO" id="GO:0005829">
    <property type="term" value="C:cytosol"/>
    <property type="evidence" value="ECO:0007669"/>
    <property type="project" value="TreeGrafter"/>
</dbReference>
<dbReference type="Gene3D" id="3.40.50.1000">
    <property type="entry name" value="HAD superfamily/HAD-like"/>
    <property type="match status" value="2"/>
</dbReference>
<reference evidence="6 7" key="1">
    <citation type="journal article" date="2021" name="Sci. Rep.">
        <title>The genome of the diatom Chaetoceros tenuissimus carries an ancient integrated fragment of an extant virus.</title>
        <authorList>
            <person name="Hongo Y."/>
            <person name="Kimura K."/>
            <person name="Takaki Y."/>
            <person name="Yoshida Y."/>
            <person name="Baba S."/>
            <person name="Kobayashi G."/>
            <person name="Nagasaki K."/>
            <person name="Hano T."/>
            <person name="Tomaru Y."/>
        </authorList>
    </citation>
    <scope>NUCLEOTIDE SEQUENCE [LARGE SCALE GENOMIC DNA]</scope>
    <source>
        <strain evidence="6 7">NIES-3715</strain>
    </source>
</reference>
<dbReference type="PANTHER" id="PTHR10788">
    <property type="entry name" value="TREHALOSE-6-PHOSPHATE SYNTHASE"/>
    <property type="match status" value="1"/>
</dbReference>
<feature type="region of interest" description="Disordered" evidence="5">
    <location>
        <begin position="196"/>
        <end position="215"/>
    </location>
</feature>
<feature type="region of interest" description="Disordered" evidence="5">
    <location>
        <begin position="96"/>
        <end position="119"/>
    </location>
</feature>
<dbReference type="SUPFAM" id="SSF53756">
    <property type="entry name" value="UDP-Glycosyltransferase/glycogen phosphorylase"/>
    <property type="match status" value="2"/>
</dbReference>
<protein>
    <submittedName>
        <fullName evidence="6">Bifunctional trehalose-6-phosphate synthase</fullName>
    </submittedName>
</protein>
<dbReference type="GO" id="GO:0004805">
    <property type="term" value="F:trehalose-phosphatase activity"/>
    <property type="evidence" value="ECO:0007669"/>
    <property type="project" value="TreeGrafter"/>
</dbReference>
<proteinExistence type="inferred from homology"/>
<dbReference type="InterPro" id="IPR036412">
    <property type="entry name" value="HAD-like_sf"/>
</dbReference>
<name>A0AAD3CTK0_9STRA</name>
<dbReference type="AlphaFoldDB" id="A0AAD3CTK0"/>
<evidence type="ECO:0000256" key="3">
    <source>
        <dbReference type="ARBA" id="ARBA00022676"/>
    </source>
</evidence>
<feature type="region of interest" description="Disordered" evidence="5">
    <location>
        <begin position="346"/>
        <end position="377"/>
    </location>
</feature>
<evidence type="ECO:0000256" key="2">
    <source>
        <dbReference type="ARBA" id="ARBA00006330"/>
    </source>
</evidence>
<dbReference type="Pfam" id="PF02358">
    <property type="entry name" value="Trehalose_PPase"/>
    <property type="match status" value="1"/>
</dbReference>